<comment type="caution">
    <text evidence="2">The sequence shown here is derived from an EMBL/GenBank/DDBJ whole genome shotgun (WGS) entry which is preliminary data.</text>
</comment>
<reference evidence="2 3" key="1">
    <citation type="submission" date="2019-05" db="EMBL/GenBank/DDBJ databases">
        <title>Another draft genome of Portunus trituberculatus and its Hox gene families provides insights of decapod evolution.</title>
        <authorList>
            <person name="Jeong J.-H."/>
            <person name="Song I."/>
            <person name="Kim S."/>
            <person name="Choi T."/>
            <person name="Kim D."/>
            <person name="Ryu S."/>
            <person name="Kim W."/>
        </authorList>
    </citation>
    <scope>NUCLEOTIDE SEQUENCE [LARGE SCALE GENOMIC DNA]</scope>
    <source>
        <tissue evidence="2">Muscle</tissue>
    </source>
</reference>
<keyword evidence="1" id="KW-0472">Membrane</keyword>
<gene>
    <name evidence="2" type="ORF">E2C01_099205</name>
</gene>
<dbReference type="EMBL" id="VSRR010136669">
    <property type="protein sequence ID" value="MPD03564.1"/>
    <property type="molecule type" value="Genomic_DNA"/>
</dbReference>
<feature type="transmembrane region" description="Helical" evidence="1">
    <location>
        <begin position="53"/>
        <end position="77"/>
    </location>
</feature>
<feature type="transmembrane region" description="Helical" evidence="1">
    <location>
        <begin position="84"/>
        <end position="103"/>
    </location>
</feature>
<protein>
    <submittedName>
        <fullName evidence="2">Uncharacterized protein</fullName>
    </submittedName>
</protein>
<proteinExistence type="predicted"/>
<evidence type="ECO:0000256" key="1">
    <source>
        <dbReference type="SAM" id="Phobius"/>
    </source>
</evidence>
<evidence type="ECO:0000313" key="2">
    <source>
        <dbReference type="EMBL" id="MPD03564.1"/>
    </source>
</evidence>
<feature type="transmembrane region" description="Helical" evidence="1">
    <location>
        <begin position="183"/>
        <end position="205"/>
    </location>
</feature>
<keyword evidence="1" id="KW-0812">Transmembrane</keyword>
<evidence type="ECO:0000313" key="3">
    <source>
        <dbReference type="Proteomes" id="UP000324222"/>
    </source>
</evidence>
<sequence length="226" mass="25701">MVSAREFHERWGWWWVRWVMVVFHVILTISSFALLIFLSRIESVMPQHYTPDFGVIILLALLATLYGILGMTTFWLSRRKLGRVLAVMSVLIIALYYFFLLALQHRSAFCGINRINNETLVLDFDETRIANCDFGATACLLTFPRSVLVQCPTLPSFWDHVLAMHDPTVEGSAVINNLVDGGLLYNIFFLIVLFLSLVLSMLLGVKEAVIVRPDPHRAPVPLHSIL</sequence>
<dbReference type="Proteomes" id="UP000324222">
    <property type="component" value="Unassembled WGS sequence"/>
</dbReference>
<accession>A0A5B7KA84</accession>
<feature type="transmembrane region" description="Helical" evidence="1">
    <location>
        <begin position="21"/>
        <end position="41"/>
    </location>
</feature>
<keyword evidence="1" id="KW-1133">Transmembrane helix</keyword>
<dbReference type="AlphaFoldDB" id="A0A5B7KA84"/>
<keyword evidence="3" id="KW-1185">Reference proteome</keyword>
<name>A0A5B7KA84_PORTR</name>
<organism evidence="2 3">
    <name type="scientific">Portunus trituberculatus</name>
    <name type="common">Swimming crab</name>
    <name type="synonym">Neptunus trituberculatus</name>
    <dbReference type="NCBI Taxonomy" id="210409"/>
    <lineage>
        <taxon>Eukaryota</taxon>
        <taxon>Metazoa</taxon>
        <taxon>Ecdysozoa</taxon>
        <taxon>Arthropoda</taxon>
        <taxon>Crustacea</taxon>
        <taxon>Multicrustacea</taxon>
        <taxon>Malacostraca</taxon>
        <taxon>Eumalacostraca</taxon>
        <taxon>Eucarida</taxon>
        <taxon>Decapoda</taxon>
        <taxon>Pleocyemata</taxon>
        <taxon>Brachyura</taxon>
        <taxon>Eubrachyura</taxon>
        <taxon>Portunoidea</taxon>
        <taxon>Portunidae</taxon>
        <taxon>Portuninae</taxon>
        <taxon>Portunus</taxon>
    </lineage>
</organism>